<sequence>MIQKNKSLVARFKILQVALTEFANYSYEKSSINRICTEGNISKGVMYHHFKDKDELYLLCVRYCYEVMLDYYRARLSNEGDWKDEIKNFFEVRYHFFNDNPILQKIFFNTLFKAPEHLKNEIKEISKSLDELNYEFSLKILRRIKVRHELKQEEIIFLLDVVQNLLHKEFHKRAEESNEIENLSIEYEKMAEKWIDIILYGILER</sequence>
<dbReference type="Gene3D" id="1.10.357.10">
    <property type="entry name" value="Tetracycline Repressor, domain 2"/>
    <property type="match status" value="1"/>
</dbReference>
<dbReference type="PROSITE" id="PS50977">
    <property type="entry name" value="HTH_TETR_2"/>
    <property type="match status" value="1"/>
</dbReference>
<evidence type="ECO:0000256" key="2">
    <source>
        <dbReference type="PROSITE-ProRule" id="PRU00335"/>
    </source>
</evidence>
<dbReference type="PRINTS" id="PR00455">
    <property type="entry name" value="HTHTETR"/>
</dbReference>
<feature type="DNA-binding region" description="H-T-H motif" evidence="2">
    <location>
        <begin position="31"/>
        <end position="50"/>
    </location>
</feature>
<accession>A0A377GUL8</accession>
<feature type="domain" description="HTH tetR-type" evidence="3">
    <location>
        <begin position="8"/>
        <end position="68"/>
    </location>
</feature>
<proteinExistence type="predicted"/>
<evidence type="ECO:0000259" key="3">
    <source>
        <dbReference type="PROSITE" id="PS50977"/>
    </source>
</evidence>
<dbReference type="SUPFAM" id="SSF46689">
    <property type="entry name" value="Homeodomain-like"/>
    <property type="match status" value="1"/>
</dbReference>
<dbReference type="InterPro" id="IPR009057">
    <property type="entry name" value="Homeodomain-like_sf"/>
</dbReference>
<dbReference type="RefSeq" id="WP_172606922.1">
    <property type="nucleotide sequence ID" value="NZ_UGGU01000003.1"/>
</dbReference>
<organism evidence="4 5">
    <name type="scientific">Fusobacterium necrogenes</name>
    <dbReference type="NCBI Taxonomy" id="858"/>
    <lineage>
        <taxon>Bacteria</taxon>
        <taxon>Fusobacteriati</taxon>
        <taxon>Fusobacteriota</taxon>
        <taxon>Fusobacteriia</taxon>
        <taxon>Fusobacteriales</taxon>
        <taxon>Fusobacteriaceae</taxon>
        <taxon>Fusobacterium</taxon>
    </lineage>
</organism>
<dbReference type="EMBL" id="UGGU01000003">
    <property type="protein sequence ID" value="STO30670.1"/>
    <property type="molecule type" value="Genomic_DNA"/>
</dbReference>
<name>A0A377GUL8_9FUSO</name>
<dbReference type="InterPro" id="IPR050109">
    <property type="entry name" value="HTH-type_TetR-like_transc_reg"/>
</dbReference>
<protein>
    <submittedName>
        <fullName evidence="4">DNA-binding transcriptional repressor AcrR</fullName>
    </submittedName>
</protein>
<dbReference type="InterPro" id="IPR023772">
    <property type="entry name" value="DNA-bd_HTH_TetR-type_CS"/>
</dbReference>
<gene>
    <name evidence="4" type="ORF">NCTC10723_00095</name>
</gene>
<dbReference type="Gene3D" id="1.10.10.60">
    <property type="entry name" value="Homeodomain-like"/>
    <property type="match status" value="1"/>
</dbReference>
<dbReference type="InterPro" id="IPR036271">
    <property type="entry name" value="Tet_transcr_reg_TetR-rel_C_sf"/>
</dbReference>
<keyword evidence="1 2" id="KW-0238">DNA-binding</keyword>
<dbReference type="AlphaFoldDB" id="A0A377GUL8"/>
<dbReference type="Pfam" id="PF00440">
    <property type="entry name" value="TetR_N"/>
    <property type="match status" value="1"/>
</dbReference>
<reference evidence="4 5" key="1">
    <citation type="submission" date="2018-06" db="EMBL/GenBank/DDBJ databases">
        <authorList>
            <consortium name="Pathogen Informatics"/>
            <person name="Doyle S."/>
        </authorList>
    </citation>
    <scope>NUCLEOTIDE SEQUENCE [LARGE SCALE GENOMIC DNA]</scope>
    <source>
        <strain evidence="4 5">NCTC10723</strain>
    </source>
</reference>
<dbReference type="GO" id="GO:0003677">
    <property type="term" value="F:DNA binding"/>
    <property type="evidence" value="ECO:0007669"/>
    <property type="project" value="UniProtKB-UniRule"/>
</dbReference>
<evidence type="ECO:0000256" key="1">
    <source>
        <dbReference type="ARBA" id="ARBA00023125"/>
    </source>
</evidence>
<evidence type="ECO:0000313" key="5">
    <source>
        <dbReference type="Proteomes" id="UP000255328"/>
    </source>
</evidence>
<dbReference type="SUPFAM" id="SSF48498">
    <property type="entry name" value="Tetracyclin repressor-like, C-terminal domain"/>
    <property type="match status" value="1"/>
</dbReference>
<dbReference type="PROSITE" id="PS01081">
    <property type="entry name" value="HTH_TETR_1"/>
    <property type="match status" value="1"/>
</dbReference>
<evidence type="ECO:0000313" key="4">
    <source>
        <dbReference type="EMBL" id="STO30670.1"/>
    </source>
</evidence>
<keyword evidence="5" id="KW-1185">Reference proteome</keyword>
<dbReference type="InterPro" id="IPR001647">
    <property type="entry name" value="HTH_TetR"/>
</dbReference>
<dbReference type="PANTHER" id="PTHR30328:SF54">
    <property type="entry name" value="HTH-TYPE TRANSCRIPTIONAL REPRESSOR SCO4008"/>
    <property type="match status" value="1"/>
</dbReference>
<dbReference type="PANTHER" id="PTHR30328">
    <property type="entry name" value="TRANSCRIPTIONAL REPRESSOR"/>
    <property type="match status" value="1"/>
</dbReference>
<dbReference type="Proteomes" id="UP000255328">
    <property type="component" value="Unassembled WGS sequence"/>
</dbReference>